<dbReference type="Pfam" id="PF26341">
    <property type="entry name" value="AAA_SelU"/>
    <property type="match status" value="1"/>
</dbReference>
<dbReference type="PANTHER" id="PTHR30401:SF0">
    <property type="entry name" value="TRNA 2-SELENOURIDINE SYNTHASE"/>
    <property type="match status" value="1"/>
</dbReference>
<dbReference type="RefSeq" id="WP_243650933.1">
    <property type="nucleotide sequence ID" value="NZ_JBHRVM010000001.1"/>
</dbReference>
<proteinExistence type="inferred from homology"/>
<dbReference type="GO" id="GO:0016765">
    <property type="term" value="F:transferase activity, transferring alkyl or aryl (other than methyl) groups"/>
    <property type="evidence" value="ECO:0007669"/>
    <property type="project" value="UniProtKB-UniRule"/>
</dbReference>
<evidence type="ECO:0000256" key="2">
    <source>
        <dbReference type="HAMAP-Rule" id="MF_01622"/>
    </source>
</evidence>
<keyword evidence="1 2" id="KW-0711">Selenium</keyword>
<gene>
    <name evidence="2" type="primary">selU</name>
    <name evidence="4" type="ORF">EV686_11239</name>
</gene>
<comment type="catalytic activity">
    <reaction evidence="2">
        <text>5-methylaminomethyl-S-(2E)-geranyl-thiouridine(34) in tRNA + selenophosphate + H(+) = 5-methylaminomethyl-2-(Se-phospho)selenouridine(34) in tRNA + (2E)-thiogeraniol</text>
        <dbReference type="Rhea" id="RHEA:60172"/>
        <dbReference type="Rhea" id="RHEA-COMP:14654"/>
        <dbReference type="Rhea" id="RHEA-COMP:15523"/>
        <dbReference type="ChEBI" id="CHEBI:15378"/>
        <dbReference type="ChEBI" id="CHEBI:16144"/>
        <dbReference type="ChEBI" id="CHEBI:140632"/>
        <dbReference type="ChEBI" id="CHEBI:143702"/>
        <dbReference type="ChEBI" id="CHEBI:143703"/>
    </reaction>
</comment>
<dbReference type="AlphaFoldDB" id="A0A4R3UR70"/>
<dbReference type="EMBL" id="SMBX01000012">
    <property type="protein sequence ID" value="TCU93157.1"/>
    <property type="molecule type" value="Genomic_DNA"/>
</dbReference>
<sequence>MMTPHTPDTSDYRALFLSGVELLDVRAPVEFEKGAFPGAVNLPLMDDEERSKVGICYKQQGQEAAIALGHRLVSGGVKEARVAAWAEFARSCPDGFMYCFRGGLRSKIAQAWLSEAGIAYPRVAGGYKAMRGFLMEVIAQAAAECRFIVLGGMTGTGKTDVILPLPNGLDLEGHAHHRGSSFGRHATEQPPQIDFENSLAIDVLKKRHAGASSFVVEDEGQFIGRCNLPLELYQAMKESPIVWLEDSQGSRVQRILRDYVIDLGQEFVALHGREQGMRLFAERLRTSLDNIRRRLGDQRHRQLRQVMDAALEEQMRSGDIEPHREWILGLLEQYYDPMYVYQRQQKASRIIFSGDRDAVSAYLVQRRYLP</sequence>
<dbReference type="PANTHER" id="PTHR30401">
    <property type="entry name" value="TRNA 2-SELENOURIDINE SYNTHASE"/>
    <property type="match status" value="1"/>
</dbReference>
<reference evidence="4 5" key="1">
    <citation type="submission" date="2019-03" db="EMBL/GenBank/DDBJ databases">
        <title>Genomic Encyclopedia of Type Strains, Phase IV (KMG-IV): sequencing the most valuable type-strain genomes for metagenomic binning, comparative biology and taxonomic classification.</title>
        <authorList>
            <person name="Goeker M."/>
        </authorList>
    </citation>
    <scope>NUCLEOTIDE SEQUENCE [LARGE SCALE GENOMIC DNA]</scope>
    <source>
        <strain evidence="4 5">DSM 100048</strain>
    </source>
</reference>
<dbReference type="Proteomes" id="UP000294692">
    <property type="component" value="Unassembled WGS sequence"/>
</dbReference>
<dbReference type="HAMAP" id="MF_01622">
    <property type="entry name" value="tRNA_sel_U_synth"/>
    <property type="match status" value="1"/>
</dbReference>
<accession>A0A4R3UR70</accession>
<comment type="similarity">
    <text evidence="2">Belongs to the SelU family.</text>
</comment>
<comment type="function">
    <text evidence="2">Involved in the post-transcriptional modification of the uridine at the wobble position (U34) of tRNA(Lys), tRNA(Glu) and tRNA(Gln). Catalyzes the conversion of 2-thiouridine (S2U-RNA) to 2-selenouridine (Se2U-RNA). Acts in a two-step process involving geranylation of 2-thiouridine (S2U) to S-geranyl-2-thiouridine (geS2U) and subsequent selenation of the latter derivative to 2-selenouridine (Se2U) in the tRNA chain.</text>
</comment>
<dbReference type="InterPro" id="IPR017582">
    <property type="entry name" value="SelU"/>
</dbReference>
<keyword evidence="5" id="KW-1185">Reference proteome</keyword>
<dbReference type="Gene3D" id="3.40.250.10">
    <property type="entry name" value="Rhodanese-like domain"/>
    <property type="match status" value="1"/>
</dbReference>
<evidence type="ECO:0000259" key="3">
    <source>
        <dbReference type="PROSITE" id="PS50206"/>
    </source>
</evidence>
<keyword evidence="2" id="KW-0808">Transferase</keyword>
<dbReference type="EC" id="2.9.1.3" evidence="2"/>
<feature type="domain" description="Rhodanese" evidence="3">
    <location>
        <begin position="16"/>
        <end position="139"/>
    </location>
</feature>
<dbReference type="SMART" id="SM00450">
    <property type="entry name" value="RHOD"/>
    <property type="match status" value="1"/>
</dbReference>
<dbReference type="InterPro" id="IPR001763">
    <property type="entry name" value="Rhodanese-like_dom"/>
</dbReference>
<dbReference type="NCBIfam" id="TIGR03167">
    <property type="entry name" value="tRNA_sel_U_synt"/>
    <property type="match status" value="1"/>
</dbReference>
<dbReference type="InterPro" id="IPR036873">
    <property type="entry name" value="Rhodanese-like_dom_sf"/>
</dbReference>
<comment type="subunit">
    <text evidence="2">Monomer.</text>
</comment>
<evidence type="ECO:0000313" key="4">
    <source>
        <dbReference type="EMBL" id="TCU93157.1"/>
    </source>
</evidence>
<dbReference type="GO" id="GO:0043828">
    <property type="term" value="F:tRNA 2-selenouridine synthase activity"/>
    <property type="evidence" value="ECO:0007669"/>
    <property type="project" value="UniProtKB-EC"/>
</dbReference>
<protein>
    <recommendedName>
        <fullName evidence="2">tRNA 2-selenouridine synthase</fullName>
        <ecNumber evidence="2">2.9.1.3</ecNumber>
    </recommendedName>
</protein>
<comment type="catalytic activity">
    <reaction evidence="2">
        <text>5-methylaminomethyl-2-thiouridine(34) in tRNA + selenophosphate + (2E)-geranyl diphosphate + H2O + H(+) = 5-methylaminomethyl-2-selenouridine(34) in tRNA + (2E)-thiogeraniol + phosphate + diphosphate</text>
        <dbReference type="Rhea" id="RHEA:42716"/>
        <dbReference type="Rhea" id="RHEA-COMP:10195"/>
        <dbReference type="Rhea" id="RHEA-COMP:10196"/>
        <dbReference type="ChEBI" id="CHEBI:15377"/>
        <dbReference type="ChEBI" id="CHEBI:15378"/>
        <dbReference type="ChEBI" id="CHEBI:16144"/>
        <dbReference type="ChEBI" id="CHEBI:33019"/>
        <dbReference type="ChEBI" id="CHEBI:43474"/>
        <dbReference type="ChEBI" id="CHEBI:58057"/>
        <dbReference type="ChEBI" id="CHEBI:74455"/>
        <dbReference type="ChEBI" id="CHEBI:82743"/>
        <dbReference type="ChEBI" id="CHEBI:143703"/>
        <dbReference type="EC" id="2.9.1.3"/>
    </reaction>
</comment>
<dbReference type="SUPFAM" id="SSF52821">
    <property type="entry name" value="Rhodanese/Cell cycle control phosphatase"/>
    <property type="match status" value="1"/>
</dbReference>
<dbReference type="InterPro" id="IPR058840">
    <property type="entry name" value="AAA_SelU"/>
</dbReference>
<comment type="caution">
    <text evidence="4">The sequence shown here is derived from an EMBL/GenBank/DDBJ whole genome shotgun (WGS) entry which is preliminary data.</text>
</comment>
<evidence type="ECO:0000256" key="1">
    <source>
        <dbReference type="ARBA" id="ARBA00023266"/>
    </source>
</evidence>
<comment type="catalytic activity">
    <reaction evidence="2">
        <text>5-methylaminomethyl-2-thiouridine(34) in tRNA + (2E)-geranyl diphosphate = 5-methylaminomethyl-S-(2E)-geranyl-thiouridine(34) in tRNA + diphosphate</text>
        <dbReference type="Rhea" id="RHEA:14085"/>
        <dbReference type="Rhea" id="RHEA-COMP:10195"/>
        <dbReference type="Rhea" id="RHEA-COMP:14654"/>
        <dbReference type="ChEBI" id="CHEBI:33019"/>
        <dbReference type="ChEBI" id="CHEBI:58057"/>
        <dbReference type="ChEBI" id="CHEBI:74455"/>
        <dbReference type="ChEBI" id="CHEBI:140632"/>
    </reaction>
</comment>
<dbReference type="GO" id="GO:0002098">
    <property type="term" value="P:tRNA wobble uridine modification"/>
    <property type="evidence" value="ECO:0007669"/>
    <property type="project" value="UniProtKB-UniRule"/>
</dbReference>
<dbReference type="NCBIfam" id="NF008750">
    <property type="entry name" value="PRK11784.1-2"/>
    <property type="match status" value="1"/>
</dbReference>
<dbReference type="CDD" id="cd01520">
    <property type="entry name" value="RHOD_YbbB"/>
    <property type="match status" value="1"/>
</dbReference>
<name>A0A4R3UR70_9BURK</name>
<dbReference type="NCBIfam" id="NF008751">
    <property type="entry name" value="PRK11784.1-3"/>
    <property type="match status" value="1"/>
</dbReference>
<feature type="active site" description="S-selanylcysteine intermediate" evidence="2">
    <location>
        <position position="99"/>
    </location>
</feature>
<comment type="catalytic activity">
    <reaction evidence="2">
        <text>5-methylaminomethyl-2-(Se-phospho)selenouridine(34) in tRNA + H2O = 5-methylaminomethyl-2-selenouridine(34) in tRNA + phosphate</text>
        <dbReference type="Rhea" id="RHEA:60176"/>
        <dbReference type="Rhea" id="RHEA-COMP:10196"/>
        <dbReference type="Rhea" id="RHEA-COMP:15523"/>
        <dbReference type="ChEBI" id="CHEBI:15377"/>
        <dbReference type="ChEBI" id="CHEBI:43474"/>
        <dbReference type="ChEBI" id="CHEBI:82743"/>
        <dbReference type="ChEBI" id="CHEBI:143702"/>
    </reaction>
</comment>
<dbReference type="PROSITE" id="PS50206">
    <property type="entry name" value="RHODANESE_3"/>
    <property type="match status" value="1"/>
</dbReference>
<organism evidence="4 5">
    <name type="scientific">Paracandidimonas soli</name>
    <dbReference type="NCBI Taxonomy" id="1917182"/>
    <lineage>
        <taxon>Bacteria</taxon>
        <taxon>Pseudomonadati</taxon>
        <taxon>Pseudomonadota</taxon>
        <taxon>Betaproteobacteria</taxon>
        <taxon>Burkholderiales</taxon>
        <taxon>Alcaligenaceae</taxon>
        <taxon>Paracandidimonas</taxon>
    </lineage>
</organism>
<evidence type="ECO:0000313" key="5">
    <source>
        <dbReference type="Proteomes" id="UP000294692"/>
    </source>
</evidence>